<feature type="transmembrane region" description="Helical" evidence="1">
    <location>
        <begin position="79"/>
        <end position="96"/>
    </location>
</feature>
<reference evidence="3" key="1">
    <citation type="submission" date="2017-04" db="EMBL/GenBank/DDBJ databases">
        <authorList>
            <person name="Varghese N."/>
            <person name="Submissions S."/>
        </authorList>
    </citation>
    <scope>NUCLEOTIDE SEQUENCE [LARGE SCALE GENOMIC DNA]</scope>
    <source>
        <strain evidence="3">Dd16</strain>
    </source>
</reference>
<keyword evidence="1" id="KW-1133">Transmembrane helix</keyword>
<dbReference type="InterPro" id="IPR007401">
    <property type="entry name" value="DUF454"/>
</dbReference>
<evidence type="ECO:0008006" key="4">
    <source>
        <dbReference type="Google" id="ProtNLM"/>
    </source>
</evidence>
<protein>
    <recommendedName>
        <fullName evidence="4">DUF454 domain-containing protein</fullName>
    </recommendedName>
</protein>
<dbReference type="Pfam" id="PF04304">
    <property type="entry name" value="DUF454"/>
    <property type="match status" value="1"/>
</dbReference>
<dbReference type="EMBL" id="LT840185">
    <property type="protein sequence ID" value="SMF61580.1"/>
    <property type="molecule type" value="Genomic_DNA"/>
</dbReference>
<dbReference type="PIRSF" id="PIRSF016789">
    <property type="entry name" value="DUF454"/>
    <property type="match status" value="1"/>
</dbReference>
<feature type="transmembrane region" description="Helical" evidence="1">
    <location>
        <begin position="12"/>
        <end position="31"/>
    </location>
</feature>
<proteinExistence type="predicted"/>
<evidence type="ECO:0000256" key="1">
    <source>
        <dbReference type="SAM" id="Phobius"/>
    </source>
</evidence>
<dbReference type="PANTHER" id="PTHR35813:SF1">
    <property type="entry name" value="INNER MEMBRANE PROTEIN YBAN"/>
    <property type="match status" value="1"/>
</dbReference>
<name>A0A1X7FZN3_9SPHN</name>
<keyword evidence="1" id="KW-0812">Transmembrane</keyword>
<dbReference type="GO" id="GO:0005886">
    <property type="term" value="C:plasma membrane"/>
    <property type="evidence" value="ECO:0007669"/>
    <property type="project" value="TreeGrafter"/>
</dbReference>
<gene>
    <name evidence="2" type="ORF">SAMN06295910_0572</name>
</gene>
<accession>A0A1X7FZN3</accession>
<evidence type="ECO:0000313" key="2">
    <source>
        <dbReference type="EMBL" id="SMF61580.1"/>
    </source>
</evidence>
<sequence length="125" mass="13282">MPPRASARALGWRAAGFAAMGLGIVGAFLPLLPTVPFMILAAFCFARGSPAWEARLLADPTLGPHIRAWREHRAISVRGKIAAAIAFAASAALGLWLIEAPWHWVALIAPILGGAWVLTRRTAVP</sequence>
<dbReference type="AlphaFoldDB" id="A0A1X7FZN3"/>
<feature type="transmembrane region" description="Helical" evidence="1">
    <location>
        <begin position="102"/>
        <end position="119"/>
    </location>
</feature>
<keyword evidence="3" id="KW-1185">Reference proteome</keyword>
<dbReference type="PANTHER" id="PTHR35813">
    <property type="entry name" value="INNER MEMBRANE PROTEIN YBAN"/>
    <property type="match status" value="1"/>
</dbReference>
<evidence type="ECO:0000313" key="3">
    <source>
        <dbReference type="Proteomes" id="UP000192934"/>
    </source>
</evidence>
<organism evidence="2 3">
    <name type="scientific">Allosphingosinicella indica</name>
    <dbReference type="NCBI Taxonomy" id="941907"/>
    <lineage>
        <taxon>Bacteria</taxon>
        <taxon>Pseudomonadati</taxon>
        <taxon>Pseudomonadota</taxon>
        <taxon>Alphaproteobacteria</taxon>
        <taxon>Sphingomonadales</taxon>
        <taxon>Sphingomonadaceae</taxon>
        <taxon>Allosphingosinicella</taxon>
    </lineage>
</organism>
<keyword evidence="1" id="KW-0472">Membrane</keyword>
<dbReference type="STRING" id="941907.SAMN06295910_0572"/>
<dbReference type="Proteomes" id="UP000192934">
    <property type="component" value="Chromosome I"/>
</dbReference>